<evidence type="ECO:0000256" key="1">
    <source>
        <dbReference type="SAM" id="MobiDB-lite"/>
    </source>
</evidence>
<accession>A0A812KPE2</accession>
<gene>
    <name evidence="2" type="ORF">SNAT2548_LOCUS9820</name>
</gene>
<evidence type="ECO:0000313" key="2">
    <source>
        <dbReference type="EMBL" id="CAE7233912.1"/>
    </source>
</evidence>
<protein>
    <submittedName>
        <fullName evidence="2">Uncharacterized protein</fullName>
    </submittedName>
</protein>
<sequence length="188" mass="20604">MPWIRLRREGRCASGQSSPGHVLDSVAGVRSLQGYARSHAGGRSVRTSRGTSRLCRSSRSAGGSSRTSSGQQLNTLTREMCWRRTYTWRCFCDCGSGALSQWSILPGEKEILGVRPGVGSFMMLYLAPASLKVPQGLPRPLHEGRPPLLRSLPRKAAQFKVGLSYILLCVGRVMVNDNAQRQYLPVAT</sequence>
<name>A0A812KPE2_9DINO</name>
<dbReference type="Proteomes" id="UP000604046">
    <property type="component" value="Unassembled WGS sequence"/>
</dbReference>
<feature type="region of interest" description="Disordered" evidence="1">
    <location>
        <begin position="38"/>
        <end position="71"/>
    </location>
</feature>
<feature type="compositionally biased region" description="Low complexity" evidence="1">
    <location>
        <begin position="41"/>
        <end position="70"/>
    </location>
</feature>
<dbReference type="EMBL" id="CAJNDS010000783">
    <property type="protein sequence ID" value="CAE7233912.1"/>
    <property type="molecule type" value="Genomic_DNA"/>
</dbReference>
<keyword evidence="3" id="KW-1185">Reference proteome</keyword>
<organism evidence="2 3">
    <name type="scientific">Symbiodinium natans</name>
    <dbReference type="NCBI Taxonomy" id="878477"/>
    <lineage>
        <taxon>Eukaryota</taxon>
        <taxon>Sar</taxon>
        <taxon>Alveolata</taxon>
        <taxon>Dinophyceae</taxon>
        <taxon>Suessiales</taxon>
        <taxon>Symbiodiniaceae</taxon>
        <taxon>Symbiodinium</taxon>
    </lineage>
</organism>
<reference evidence="2" key="1">
    <citation type="submission" date="2021-02" db="EMBL/GenBank/DDBJ databases">
        <authorList>
            <person name="Dougan E. K."/>
            <person name="Rhodes N."/>
            <person name="Thang M."/>
            <person name="Chan C."/>
        </authorList>
    </citation>
    <scope>NUCLEOTIDE SEQUENCE</scope>
</reference>
<comment type="caution">
    <text evidence="2">The sequence shown here is derived from an EMBL/GenBank/DDBJ whole genome shotgun (WGS) entry which is preliminary data.</text>
</comment>
<evidence type="ECO:0000313" key="3">
    <source>
        <dbReference type="Proteomes" id="UP000604046"/>
    </source>
</evidence>
<dbReference type="AlphaFoldDB" id="A0A812KPE2"/>
<proteinExistence type="predicted"/>